<keyword evidence="3" id="KW-0479">Metal-binding</keyword>
<dbReference type="PRINTS" id="PR00730">
    <property type="entry name" value="THERMOLYSIN"/>
</dbReference>
<dbReference type="PROSITE" id="PS50835">
    <property type="entry name" value="IG_LIKE"/>
    <property type="match status" value="1"/>
</dbReference>
<feature type="region of interest" description="Disordered" evidence="8">
    <location>
        <begin position="686"/>
        <end position="706"/>
    </location>
</feature>
<protein>
    <submittedName>
        <fullName evidence="11">M4 family peptidase</fullName>
    </submittedName>
</protein>
<dbReference type="PANTHER" id="PTHR33794">
    <property type="entry name" value="BACILLOLYSIN"/>
    <property type="match status" value="1"/>
</dbReference>
<dbReference type="InterPro" id="IPR036179">
    <property type="entry name" value="Ig-like_dom_sf"/>
</dbReference>
<dbReference type="Proteomes" id="UP000444318">
    <property type="component" value="Unassembled WGS sequence"/>
</dbReference>
<dbReference type="InterPro" id="IPR007110">
    <property type="entry name" value="Ig-like_dom"/>
</dbReference>
<dbReference type="SUPFAM" id="SSF48726">
    <property type="entry name" value="Immunoglobulin"/>
    <property type="match status" value="1"/>
</dbReference>
<dbReference type="InterPro" id="IPR001570">
    <property type="entry name" value="Peptidase_M4_C_domain"/>
</dbReference>
<reference evidence="11 12" key="1">
    <citation type="submission" date="2019-10" db="EMBL/GenBank/DDBJ databases">
        <title>Two novel species isolated from a subtropical stream in China.</title>
        <authorList>
            <person name="Lu H."/>
        </authorList>
    </citation>
    <scope>NUCLEOTIDE SEQUENCE [LARGE SCALE GENOMIC DNA]</scope>
    <source>
        <strain evidence="11 12">FT103W</strain>
    </source>
</reference>
<evidence type="ECO:0000256" key="4">
    <source>
        <dbReference type="ARBA" id="ARBA00022801"/>
    </source>
</evidence>
<dbReference type="Gene3D" id="1.10.390.10">
    <property type="entry name" value="Neutral Protease Domain 2"/>
    <property type="match status" value="1"/>
</dbReference>
<evidence type="ECO:0000256" key="7">
    <source>
        <dbReference type="PIRSR" id="PIRSR623612-1"/>
    </source>
</evidence>
<keyword evidence="12" id="KW-1185">Reference proteome</keyword>
<dbReference type="Gene3D" id="3.10.170.10">
    <property type="match status" value="1"/>
</dbReference>
<dbReference type="CDD" id="cd09597">
    <property type="entry name" value="M4_TLP"/>
    <property type="match status" value="1"/>
</dbReference>
<evidence type="ECO:0000256" key="1">
    <source>
        <dbReference type="ARBA" id="ARBA00009388"/>
    </source>
</evidence>
<feature type="active site" evidence="7">
    <location>
        <position position="400"/>
    </location>
</feature>
<evidence type="ECO:0000256" key="3">
    <source>
        <dbReference type="ARBA" id="ARBA00022723"/>
    </source>
</evidence>
<dbReference type="GO" id="GO:0006508">
    <property type="term" value="P:proteolysis"/>
    <property type="evidence" value="ECO:0007669"/>
    <property type="project" value="UniProtKB-KW"/>
</dbReference>
<feature type="signal peptide" evidence="9">
    <location>
        <begin position="1"/>
        <end position="26"/>
    </location>
</feature>
<name>A0A843SGW2_9BURK</name>
<keyword evidence="5" id="KW-0862">Zinc</keyword>
<dbReference type="Gene3D" id="2.60.40.10">
    <property type="entry name" value="Immunoglobulins"/>
    <property type="match status" value="1"/>
</dbReference>
<dbReference type="InterPro" id="IPR023612">
    <property type="entry name" value="Peptidase_M4"/>
</dbReference>
<evidence type="ECO:0000256" key="2">
    <source>
        <dbReference type="ARBA" id="ARBA00022670"/>
    </source>
</evidence>
<evidence type="ECO:0000256" key="8">
    <source>
        <dbReference type="SAM" id="MobiDB-lite"/>
    </source>
</evidence>
<feature type="domain" description="Ig-like" evidence="10">
    <location>
        <begin position="599"/>
        <end position="686"/>
    </location>
</feature>
<evidence type="ECO:0000256" key="6">
    <source>
        <dbReference type="ARBA" id="ARBA00023049"/>
    </source>
</evidence>
<dbReference type="Pfam" id="PF01447">
    <property type="entry name" value="Peptidase_M4"/>
    <property type="match status" value="1"/>
</dbReference>
<dbReference type="Gene3D" id="2.60.120.260">
    <property type="entry name" value="Galactose-binding domain-like"/>
    <property type="match status" value="1"/>
</dbReference>
<dbReference type="SUPFAM" id="SSF55486">
    <property type="entry name" value="Metalloproteases ('zincins'), catalytic domain"/>
    <property type="match status" value="1"/>
</dbReference>
<comment type="caution">
    <text evidence="11">The sequence shown here is derived from an EMBL/GenBank/DDBJ whole genome shotgun (WGS) entry which is preliminary data.</text>
</comment>
<feature type="active site" description="Proton donor" evidence="7">
    <location>
        <position position="492"/>
    </location>
</feature>
<organism evidence="11 12">
    <name type="scientific">Rugamonas rivuli</name>
    <dbReference type="NCBI Taxonomy" id="2743358"/>
    <lineage>
        <taxon>Bacteria</taxon>
        <taxon>Pseudomonadati</taxon>
        <taxon>Pseudomonadota</taxon>
        <taxon>Betaproteobacteria</taxon>
        <taxon>Burkholderiales</taxon>
        <taxon>Oxalobacteraceae</taxon>
        <taxon>Telluria group</taxon>
        <taxon>Rugamonas</taxon>
    </lineage>
</organism>
<gene>
    <name evidence="11" type="ORF">GEV01_18085</name>
</gene>
<keyword evidence="2" id="KW-0645">Protease</keyword>
<dbReference type="GO" id="GO:0046872">
    <property type="term" value="F:metal ion binding"/>
    <property type="evidence" value="ECO:0007669"/>
    <property type="project" value="UniProtKB-KW"/>
</dbReference>
<dbReference type="Gene3D" id="3.10.450.490">
    <property type="match status" value="1"/>
</dbReference>
<dbReference type="InterPro" id="IPR013856">
    <property type="entry name" value="Peptidase_M4_domain"/>
</dbReference>
<evidence type="ECO:0000256" key="9">
    <source>
        <dbReference type="SAM" id="SignalP"/>
    </source>
</evidence>
<comment type="similarity">
    <text evidence="1">Belongs to the peptidase M4 family.</text>
</comment>
<feature type="compositionally biased region" description="Polar residues" evidence="8">
    <location>
        <begin position="686"/>
        <end position="697"/>
    </location>
</feature>
<evidence type="ECO:0000256" key="5">
    <source>
        <dbReference type="ARBA" id="ARBA00022833"/>
    </source>
</evidence>
<dbReference type="GO" id="GO:0004222">
    <property type="term" value="F:metalloendopeptidase activity"/>
    <property type="evidence" value="ECO:0007669"/>
    <property type="project" value="InterPro"/>
</dbReference>
<dbReference type="RefSeq" id="WP_152806863.1">
    <property type="nucleotide sequence ID" value="NZ_WHUF01000004.1"/>
</dbReference>
<dbReference type="InterPro" id="IPR013783">
    <property type="entry name" value="Ig-like_fold"/>
</dbReference>
<dbReference type="Pfam" id="PF02868">
    <property type="entry name" value="Peptidase_M4_C"/>
    <property type="match status" value="1"/>
</dbReference>
<evidence type="ECO:0000313" key="12">
    <source>
        <dbReference type="Proteomes" id="UP000444318"/>
    </source>
</evidence>
<dbReference type="InterPro" id="IPR027268">
    <property type="entry name" value="Peptidase_M4/M1_CTD_sf"/>
</dbReference>
<keyword evidence="6" id="KW-0482">Metalloprotease</keyword>
<keyword evidence="9" id="KW-0732">Signal</keyword>
<accession>A0A843SGW2</accession>
<keyword evidence="4" id="KW-0378">Hydrolase</keyword>
<dbReference type="AlphaFoldDB" id="A0A843SGW2"/>
<evidence type="ECO:0000259" key="10">
    <source>
        <dbReference type="PROSITE" id="PS50835"/>
    </source>
</evidence>
<dbReference type="EMBL" id="WHUF01000004">
    <property type="protein sequence ID" value="MQA21433.1"/>
    <property type="molecule type" value="Genomic_DNA"/>
</dbReference>
<feature type="chain" id="PRO_5032984310" evidence="9">
    <location>
        <begin position="27"/>
        <end position="846"/>
    </location>
</feature>
<dbReference type="PANTHER" id="PTHR33794:SF1">
    <property type="entry name" value="BACILLOLYSIN"/>
    <property type="match status" value="1"/>
</dbReference>
<dbReference type="InterPro" id="IPR050728">
    <property type="entry name" value="Zinc_Metalloprotease_M4"/>
</dbReference>
<evidence type="ECO:0000313" key="11">
    <source>
        <dbReference type="EMBL" id="MQA21433.1"/>
    </source>
</evidence>
<sequence length="846" mass="88008">MTLRKTLLAASIVAALPMMASNAAQAAAQLMSAPVAQASPQESAGLVAKLAALDNQRGLSADHSFRIASQHPGVVGEKITRANHTYKGLRVFGSESVVVTNDAGDIVSESVSDRRAKLDAPAASGGGRTAAVAPADWTPTLSTTDAIAQVVKAVAPSGTHRWEPKAELLIYPVMKSVRIASALNKSESALNAMDLEEVVDHYELAYYVQTRMADKGKLVYFDTMVNAKTGAVIAQWKALQTVVGTGNSQYNGAVPIQTSQSGSTYKMLDSTRGTGGTYGGMAITNANHSSANNPNAGSIYTNTTNTWGDGQQYINGGSTTNANGQTAAVNALWGLMNTYDALKNVLGWQSLDGNNTATYIAAHVDTQYDNAFFEPGCKCMYIGDGSSFYSLGSIDVIGHEMSHGVTDATSNLTYSGESGGLNESNSDIGGEMVEAYARNGGTGNVIPASGNDWMMGKEISKSGQPLRWMYKPSKDGGSPDAWSSTIKNLDVHYSSGPNNRMFYFLSQGSNSSSTSDYYSKYLVKSPAAMTGIGNDKAFRIWFKANTTKFTSSTNYADARTKVLAAATELYGAGSKEAIAVQRAYAAINVGADIDEATAPGGVSITTQPANVSVTAGATASFTVGATGGTAPYSYKWYRNGAAISGATSATYSLTAQTADNGAVFNAVVSDSSSPVKTATSGNATLTVGSTGGTTERVTNGGFESGTTGWSGTTGVIGNYSGQTAYEGSNFAWLGGNGTTASETITQAVTIPSTVTSATLTFALHIDTAETDPTAYDKLVVTVKNSAGSVLSTLATYSNVNAASGYQVRTFNLSAYKGQTVTLSFAMTEDSSLQTSFVVDKVSLITQ</sequence>
<proteinExistence type="inferred from homology"/>